<dbReference type="NCBIfam" id="TIGR01539">
    <property type="entry name" value="portal_lambda"/>
    <property type="match status" value="1"/>
</dbReference>
<keyword evidence="3" id="KW-1185">Reference proteome</keyword>
<dbReference type="Pfam" id="PF05136">
    <property type="entry name" value="Phage_portal_2"/>
    <property type="match status" value="1"/>
</dbReference>
<dbReference type="RefSeq" id="WP_209978711.1">
    <property type="nucleotide sequence ID" value="NZ_JAGINO010000002.1"/>
</dbReference>
<dbReference type="EMBL" id="JAUSVU010000002">
    <property type="protein sequence ID" value="MDQ0531800.1"/>
    <property type="molecule type" value="Genomic_DNA"/>
</dbReference>
<organism evidence="2 3">
    <name type="scientific">Azospirillum picis</name>
    <dbReference type="NCBI Taxonomy" id="488438"/>
    <lineage>
        <taxon>Bacteria</taxon>
        <taxon>Pseudomonadati</taxon>
        <taxon>Pseudomonadota</taxon>
        <taxon>Alphaproteobacteria</taxon>
        <taxon>Rhodospirillales</taxon>
        <taxon>Azospirillaceae</taxon>
        <taxon>Azospirillum</taxon>
    </lineage>
</organism>
<name>A0ABU0MED6_9PROT</name>
<dbReference type="Proteomes" id="UP001244552">
    <property type="component" value="Unassembled WGS sequence"/>
</dbReference>
<evidence type="ECO:0000313" key="3">
    <source>
        <dbReference type="Proteomes" id="UP001244552"/>
    </source>
</evidence>
<proteinExistence type="predicted"/>
<dbReference type="InterPro" id="IPR006429">
    <property type="entry name" value="Phage_lambda_portal"/>
</dbReference>
<reference evidence="2 3" key="1">
    <citation type="submission" date="2023-07" db="EMBL/GenBank/DDBJ databases">
        <title>Genomic Encyclopedia of Type Strains, Phase IV (KMG-IV): sequencing the most valuable type-strain genomes for metagenomic binning, comparative biology and taxonomic classification.</title>
        <authorList>
            <person name="Goeker M."/>
        </authorList>
    </citation>
    <scope>NUCLEOTIDE SEQUENCE [LARGE SCALE GENOMIC DNA]</scope>
    <source>
        <strain evidence="2 3">DSM 19922</strain>
    </source>
</reference>
<comment type="caution">
    <text evidence="2">The sequence shown here is derived from an EMBL/GenBank/DDBJ whole genome shotgun (WGS) entry which is preliminary data.</text>
</comment>
<sequence length="522" mass="58460">MPPVPSVTILDQHGNPMRPVHRSAVDTAYDGASLMSRELASWQVGATSADAELLPELSTLVARSRDLWRNNGIASSGIQSILDNVVGTGLRLSSTPDYRALGRDKAWADEWSEVVEAKWRAWAETTDCDAARTLTFAGMTAQITRAGLLNGEGLSVPLWLPSRDRKYATCIQVIEADRLSNPNDRMDGPTLRGGIEIDRYGAPTGYWIRNAHPGDWFSWAPDINQWTRVPAMTPWGRKQVIHVHDRERTGQNRGKPLLSPVLAQFKMYQHYTESELKAAIVNAMIAAFIKTSSTAKDLEELFGGSDQYMEKRAEHAVRLKGGSVIPLFPGDEMQPFTPARPATAFDAFTKSVLRHIAAGMNIPYELLLKDFSQTNYSSARAAMLEAWRYFLGRRAWLATYWATPVFHLWLEEAVALGEVEAPDFYGNRYAYGRCRWIGVGRGWVDPVKEVAAAEMRMKIGVSNLEDECAEQGKDWREVAEQRASEAEFLRKLGLPVPWEAPTQVILHDGPEPSDRDRQSRED</sequence>
<protein>
    <submittedName>
        <fullName evidence="2">Lambda family phage portal protein</fullName>
    </submittedName>
</protein>
<feature type="region of interest" description="Disordered" evidence="1">
    <location>
        <begin position="501"/>
        <end position="522"/>
    </location>
</feature>
<evidence type="ECO:0000256" key="1">
    <source>
        <dbReference type="SAM" id="MobiDB-lite"/>
    </source>
</evidence>
<feature type="compositionally biased region" description="Basic and acidic residues" evidence="1">
    <location>
        <begin position="508"/>
        <end position="522"/>
    </location>
</feature>
<accession>A0ABU0MED6</accession>
<evidence type="ECO:0000313" key="2">
    <source>
        <dbReference type="EMBL" id="MDQ0531800.1"/>
    </source>
</evidence>
<gene>
    <name evidence="2" type="ORF">QO018_000636</name>
</gene>